<comment type="caution">
    <text evidence="2">The sequence shown here is derived from an EMBL/GenBank/DDBJ whole genome shotgun (WGS) entry which is preliminary data.</text>
</comment>
<evidence type="ECO:0000313" key="2">
    <source>
        <dbReference type="EMBL" id="MEU8139300.1"/>
    </source>
</evidence>
<feature type="compositionally biased region" description="Low complexity" evidence="1">
    <location>
        <begin position="619"/>
        <end position="628"/>
    </location>
</feature>
<sequence>MTTPPSTEPVTQPSITTWTRLEPRTRTADLSPASEARIADPLWLLARQWQFGEFQGEDAGSPILARVDAEAARFTRYRGGPDGHLSIALESGAPLETVVEREPAELVADLRWAAETGRVFLRLLTEHGAGALRPAVLARYPLPTAAGGPADESTDGYLRIVSGRVPHGRPLLDACAGDRLVAELDVPGELVEAVEGTAAAWLTWLGVPPRPPEPDPGYLLQLPGVLEAPATERPPRLPWPPPEALPPVSVPGLEGTAWQRDRLEYSFAVAAAHTEDEVVLSATEYGGDRLDWYHLDHEPGRTLHAEPDVEHVVRTVLPTPVGYPGMPSTRFWELEDAGVNLGSVAAGRTDLARMVLLEYGTVYANDHFLVPLDLPIGSVTRIRSLVVTDTFGVRTLVPPAPAGRGWSLFRPSPRTGAPVDALLVLPPTAVDALASPPVEEVRLLRDEMANLGWAVERVVTSATGRPVDREHSGAVAPGRAARPTGTGVPEAGYTLASAVPTHWVPLVPRPTDGRPDQVRLHRTPLQVVDASGVPVPVTGHSRLLDWREDPHAPGRLVELAVPEEEVGRSGVRVVRQWQLARWTDGSVHLWLGRTKRTGGGIATSGLRFDAVDTAGAAEAADAVDTTATSVEPTVGISDGTSADTSQGGS</sequence>
<keyword evidence="3" id="KW-1185">Reference proteome</keyword>
<dbReference type="EMBL" id="JBEZFP010000166">
    <property type="protein sequence ID" value="MEU8139300.1"/>
    <property type="molecule type" value="Genomic_DNA"/>
</dbReference>
<feature type="region of interest" description="Disordered" evidence="1">
    <location>
        <begin position="619"/>
        <end position="649"/>
    </location>
</feature>
<feature type="compositionally biased region" description="Polar residues" evidence="1">
    <location>
        <begin position="638"/>
        <end position="649"/>
    </location>
</feature>
<feature type="region of interest" description="Disordered" evidence="1">
    <location>
        <begin position="464"/>
        <end position="491"/>
    </location>
</feature>
<proteinExistence type="predicted"/>
<gene>
    <name evidence="2" type="ORF">AB0C36_38110</name>
</gene>
<dbReference type="RefSeq" id="WP_358363314.1">
    <property type="nucleotide sequence ID" value="NZ_JBEZFP010000166.1"/>
</dbReference>
<protein>
    <submittedName>
        <fullName evidence="2">Uncharacterized protein</fullName>
    </submittedName>
</protein>
<evidence type="ECO:0000313" key="3">
    <source>
        <dbReference type="Proteomes" id="UP001551482"/>
    </source>
</evidence>
<reference evidence="2 3" key="1">
    <citation type="submission" date="2024-06" db="EMBL/GenBank/DDBJ databases">
        <title>The Natural Products Discovery Center: Release of the First 8490 Sequenced Strains for Exploring Actinobacteria Biosynthetic Diversity.</title>
        <authorList>
            <person name="Kalkreuter E."/>
            <person name="Kautsar S.A."/>
            <person name="Yang D."/>
            <person name="Bader C.D."/>
            <person name="Teijaro C.N."/>
            <person name="Fluegel L."/>
            <person name="Davis C.M."/>
            <person name="Simpson J.R."/>
            <person name="Lauterbach L."/>
            <person name="Steele A.D."/>
            <person name="Gui C."/>
            <person name="Meng S."/>
            <person name="Li G."/>
            <person name="Viehrig K."/>
            <person name="Ye F."/>
            <person name="Su P."/>
            <person name="Kiefer A.F."/>
            <person name="Nichols A."/>
            <person name="Cepeda A.J."/>
            <person name="Yan W."/>
            <person name="Fan B."/>
            <person name="Jiang Y."/>
            <person name="Adhikari A."/>
            <person name="Zheng C.-J."/>
            <person name="Schuster L."/>
            <person name="Cowan T.M."/>
            <person name="Smanski M.J."/>
            <person name="Chevrette M.G."/>
            <person name="De Carvalho L.P.S."/>
            <person name="Shen B."/>
        </authorList>
    </citation>
    <scope>NUCLEOTIDE SEQUENCE [LARGE SCALE GENOMIC DNA]</scope>
    <source>
        <strain evidence="2 3">NPDC048946</strain>
    </source>
</reference>
<accession>A0ABV3DU69</accession>
<name>A0ABV3DU69_9ACTN</name>
<organism evidence="2 3">
    <name type="scientific">Streptodolium elevatio</name>
    <dbReference type="NCBI Taxonomy" id="3157996"/>
    <lineage>
        <taxon>Bacteria</taxon>
        <taxon>Bacillati</taxon>
        <taxon>Actinomycetota</taxon>
        <taxon>Actinomycetes</taxon>
        <taxon>Kitasatosporales</taxon>
        <taxon>Streptomycetaceae</taxon>
        <taxon>Streptodolium</taxon>
    </lineage>
</organism>
<dbReference type="Proteomes" id="UP001551482">
    <property type="component" value="Unassembled WGS sequence"/>
</dbReference>
<evidence type="ECO:0000256" key="1">
    <source>
        <dbReference type="SAM" id="MobiDB-lite"/>
    </source>
</evidence>